<proteinExistence type="predicted"/>
<name>A0A1H5JFH3_9FLAO</name>
<reference evidence="1 2" key="1">
    <citation type="submission" date="2016-10" db="EMBL/GenBank/DDBJ databases">
        <authorList>
            <person name="de Groot N.N."/>
        </authorList>
    </citation>
    <scope>NUCLEOTIDE SEQUENCE [LARGE SCALE GENOMIC DNA]</scope>
    <source>
        <strain evidence="1 2">DSM 23553</strain>
    </source>
</reference>
<dbReference type="AlphaFoldDB" id="A0A1H5JFH3"/>
<keyword evidence="2" id="KW-1185">Reference proteome</keyword>
<dbReference type="STRING" id="390640.SAMN04488034_101723"/>
<organism evidence="1 2">
    <name type="scientific">Salinimicrobium catena</name>
    <dbReference type="NCBI Taxonomy" id="390640"/>
    <lineage>
        <taxon>Bacteria</taxon>
        <taxon>Pseudomonadati</taxon>
        <taxon>Bacteroidota</taxon>
        <taxon>Flavobacteriia</taxon>
        <taxon>Flavobacteriales</taxon>
        <taxon>Flavobacteriaceae</taxon>
        <taxon>Salinimicrobium</taxon>
    </lineage>
</organism>
<gene>
    <name evidence="1" type="ORF">SAMN04488034_101723</name>
</gene>
<dbReference type="Proteomes" id="UP000199448">
    <property type="component" value="Unassembled WGS sequence"/>
</dbReference>
<evidence type="ECO:0000313" key="1">
    <source>
        <dbReference type="EMBL" id="SEE51266.1"/>
    </source>
</evidence>
<dbReference type="EMBL" id="FNUG01000001">
    <property type="protein sequence ID" value="SEE51266.1"/>
    <property type="molecule type" value="Genomic_DNA"/>
</dbReference>
<protein>
    <submittedName>
        <fullName evidence="1">Uncharacterized protein</fullName>
    </submittedName>
</protein>
<dbReference type="RefSeq" id="WP_176763414.1">
    <property type="nucleotide sequence ID" value="NZ_FNGG01000001.1"/>
</dbReference>
<accession>A0A1H5JFH3</accession>
<evidence type="ECO:0000313" key="2">
    <source>
        <dbReference type="Proteomes" id="UP000199448"/>
    </source>
</evidence>
<sequence>MIKRMFFGLALFVALFTLLAWQFAVAELAELQTDPQITVEESTAEVG</sequence>